<evidence type="ECO:0000313" key="2">
    <source>
        <dbReference type="EMBL" id="KAH3792629.1"/>
    </source>
</evidence>
<evidence type="ECO:0000313" key="3">
    <source>
        <dbReference type="Proteomes" id="UP000828390"/>
    </source>
</evidence>
<evidence type="ECO:0000259" key="1">
    <source>
        <dbReference type="Pfam" id="PF05699"/>
    </source>
</evidence>
<sequence length="162" mass="18697">MDNHGKHDFKVRGTEKKADEAIKWVTIHLRNSHIHLYKLAAVGLLLSTSTADCERGFSTMKKVKAENRSRLKSAVLNALMMVSNEGQTLRQWTSEAWRMPGTRLYNIRRNQRAPGSNPAPRSRWDVEMKGIEDIPDEVVVFNHNGFLDYIHERIPRTPTIYQ</sequence>
<dbReference type="EMBL" id="JAIWYP010000007">
    <property type="protein sequence ID" value="KAH3792629.1"/>
    <property type="molecule type" value="Genomic_DNA"/>
</dbReference>
<reference evidence="2" key="1">
    <citation type="journal article" date="2019" name="bioRxiv">
        <title>The Genome of the Zebra Mussel, Dreissena polymorpha: A Resource for Invasive Species Research.</title>
        <authorList>
            <person name="McCartney M.A."/>
            <person name="Auch B."/>
            <person name="Kono T."/>
            <person name="Mallez S."/>
            <person name="Zhang Y."/>
            <person name="Obille A."/>
            <person name="Becker A."/>
            <person name="Abrahante J.E."/>
            <person name="Garbe J."/>
            <person name="Badalamenti J.P."/>
            <person name="Herman A."/>
            <person name="Mangelson H."/>
            <person name="Liachko I."/>
            <person name="Sullivan S."/>
            <person name="Sone E.D."/>
            <person name="Koren S."/>
            <person name="Silverstein K.A.T."/>
            <person name="Beckman K.B."/>
            <person name="Gohl D.M."/>
        </authorList>
    </citation>
    <scope>NUCLEOTIDE SEQUENCE</scope>
    <source>
        <strain evidence="2">Duluth1</strain>
        <tissue evidence="2">Whole animal</tissue>
    </source>
</reference>
<keyword evidence="3" id="KW-1185">Reference proteome</keyword>
<dbReference type="Proteomes" id="UP000828390">
    <property type="component" value="Unassembled WGS sequence"/>
</dbReference>
<dbReference type="PANTHER" id="PTHR46880">
    <property type="entry name" value="RAS-ASSOCIATING DOMAIN-CONTAINING PROTEIN"/>
    <property type="match status" value="1"/>
</dbReference>
<dbReference type="InterPro" id="IPR012337">
    <property type="entry name" value="RNaseH-like_sf"/>
</dbReference>
<dbReference type="AlphaFoldDB" id="A0A9D4F7B2"/>
<accession>A0A9D4F7B2</accession>
<dbReference type="InterPro" id="IPR008906">
    <property type="entry name" value="HATC_C_dom"/>
</dbReference>
<dbReference type="Pfam" id="PF05699">
    <property type="entry name" value="Dimer_Tnp_hAT"/>
    <property type="match status" value="1"/>
</dbReference>
<comment type="caution">
    <text evidence="2">The sequence shown here is derived from an EMBL/GenBank/DDBJ whole genome shotgun (WGS) entry which is preliminary data.</text>
</comment>
<dbReference type="SUPFAM" id="SSF53098">
    <property type="entry name" value="Ribonuclease H-like"/>
    <property type="match status" value="1"/>
</dbReference>
<feature type="domain" description="HAT C-terminal dimerisation" evidence="1">
    <location>
        <begin position="35"/>
        <end position="83"/>
    </location>
</feature>
<proteinExistence type="predicted"/>
<organism evidence="2 3">
    <name type="scientific">Dreissena polymorpha</name>
    <name type="common">Zebra mussel</name>
    <name type="synonym">Mytilus polymorpha</name>
    <dbReference type="NCBI Taxonomy" id="45954"/>
    <lineage>
        <taxon>Eukaryota</taxon>
        <taxon>Metazoa</taxon>
        <taxon>Spiralia</taxon>
        <taxon>Lophotrochozoa</taxon>
        <taxon>Mollusca</taxon>
        <taxon>Bivalvia</taxon>
        <taxon>Autobranchia</taxon>
        <taxon>Heteroconchia</taxon>
        <taxon>Euheterodonta</taxon>
        <taxon>Imparidentia</taxon>
        <taxon>Neoheterodontei</taxon>
        <taxon>Myida</taxon>
        <taxon>Dreissenoidea</taxon>
        <taxon>Dreissenidae</taxon>
        <taxon>Dreissena</taxon>
    </lineage>
</organism>
<dbReference type="GO" id="GO:0046983">
    <property type="term" value="F:protein dimerization activity"/>
    <property type="evidence" value="ECO:0007669"/>
    <property type="project" value="InterPro"/>
</dbReference>
<name>A0A9D4F7B2_DREPO</name>
<reference evidence="2" key="2">
    <citation type="submission" date="2020-11" db="EMBL/GenBank/DDBJ databases">
        <authorList>
            <person name="McCartney M.A."/>
            <person name="Auch B."/>
            <person name="Kono T."/>
            <person name="Mallez S."/>
            <person name="Becker A."/>
            <person name="Gohl D.M."/>
            <person name="Silverstein K.A.T."/>
            <person name="Koren S."/>
            <person name="Bechman K.B."/>
            <person name="Herman A."/>
            <person name="Abrahante J.E."/>
            <person name="Garbe J."/>
        </authorList>
    </citation>
    <scope>NUCLEOTIDE SEQUENCE</scope>
    <source>
        <strain evidence="2">Duluth1</strain>
        <tissue evidence="2">Whole animal</tissue>
    </source>
</reference>
<gene>
    <name evidence="2" type="ORF">DPMN_146126</name>
</gene>
<protein>
    <recommendedName>
        <fullName evidence="1">HAT C-terminal dimerisation domain-containing protein</fullName>
    </recommendedName>
</protein>
<dbReference type="PANTHER" id="PTHR46880:SF5">
    <property type="entry name" value="DUF4371 DOMAIN-CONTAINING PROTEIN"/>
    <property type="match status" value="1"/>
</dbReference>